<proteinExistence type="predicted"/>
<dbReference type="InterPro" id="IPR001841">
    <property type="entry name" value="Znf_RING"/>
</dbReference>
<feature type="region of interest" description="Disordered" evidence="9">
    <location>
        <begin position="146"/>
        <end position="253"/>
    </location>
</feature>
<accession>A0AAW1J7A7</accession>
<dbReference type="Pfam" id="PF13639">
    <property type="entry name" value="zf-RING_2"/>
    <property type="match status" value="1"/>
</dbReference>
<dbReference type="EC" id="2.3.2.27" evidence="2"/>
<keyword evidence="3" id="KW-0808">Transferase</keyword>
<evidence type="ECO:0000259" key="10">
    <source>
        <dbReference type="PROSITE" id="PS50089"/>
    </source>
</evidence>
<dbReference type="PANTHER" id="PTHR46463">
    <property type="entry name" value="ZINC FINGER, RING/FYVE/PHD-TYPE"/>
    <property type="match status" value="1"/>
</dbReference>
<dbReference type="Gene3D" id="3.30.40.10">
    <property type="entry name" value="Zinc/RING finger domain, C3HC4 (zinc finger)"/>
    <property type="match status" value="1"/>
</dbReference>
<evidence type="ECO:0000256" key="9">
    <source>
        <dbReference type="SAM" id="MobiDB-lite"/>
    </source>
</evidence>
<evidence type="ECO:0000256" key="8">
    <source>
        <dbReference type="PROSITE-ProRule" id="PRU00175"/>
    </source>
</evidence>
<dbReference type="PROSITE" id="PS50089">
    <property type="entry name" value="ZF_RING_2"/>
    <property type="match status" value="1"/>
</dbReference>
<dbReference type="Proteomes" id="UP001443914">
    <property type="component" value="Unassembled WGS sequence"/>
</dbReference>
<dbReference type="AlphaFoldDB" id="A0AAW1J7A7"/>
<keyword evidence="6" id="KW-0833">Ubl conjugation pathway</keyword>
<protein>
    <recommendedName>
        <fullName evidence="2">RING-type E3 ubiquitin transferase</fullName>
        <ecNumber evidence="2">2.3.2.27</ecNumber>
    </recommendedName>
</protein>
<evidence type="ECO:0000256" key="4">
    <source>
        <dbReference type="ARBA" id="ARBA00022723"/>
    </source>
</evidence>
<keyword evidence="7" id="KW-0862">Zinc</keyword>
<evidence type="ECO:0000256" key="7">
    <source>
        <dbReference type="ARBA" id="ARBA00022833"/>
    </source>
</evidence>
<evidence type="ECO:0000256" key="2">
    <source>
        <dbReference type="ARBA" id="ARBA00012483"/>
    </source>
</evidence>
<name>A0AAW1J7A7_SAPOF</name>
<evidence type="ECO:0000313" key="11">
    <source>
        <dbReference type="EMBL" id="KAK9699257.1"/>
    </source>
</evidence>
<organism evidence="11 12">
    <name type="scientific">Saponaria officinalis</name>
    <name type="common">Common soapwort</name>
    <name type="synonym">Lychnis saponaria</name>
    <dbReference type="NCBI Taxonomy" id="3572"/>
    <lineage>
        <taxon>Eukaryota</taxon>
        <taxon>Viridiplantae</taxon>
        <taxon>Streptophyta</taxon>
        <taxon>Embryophyta</taxon>
        <taxon>Tracheophyta</taxon>
        <taxon>Spermatophyta</taxon>
        <taxon>Magnoliopsida</taxon>
        <taxon>eudicotyledons</taxon>
        <taxon>Gunneridae</taxon>
        <taxon>Pentapetalae</taxon>
        <taxon>Caryophyllales</taxon>
        <taxon>Caryophyllaceae</taxon>
        <taxon>Caryophylleae</taxon>
        <taxon>Saponaria</taxon>
    </lineage>
</organism>
<dbReference type="EMBL" id="JBDFQZ010000008">
    <property type="protein sequence ID" value="KAK9699258.1"/>
    <property type="molecule type" value="Genomic_DNA"/>
</dbReference>
<sequence>MEAAKKPNDVMTSAAAFVEGGVQEACDDACSICLENFSSSDPSTVTNCKHEFHLQCILEWGQRSSNCPMCWQPISFRDATSQQLLEAVEEERTLQSYRLRNGPIFHHPRLVDFELQHALQLPVGASEVDLEDRIFQHLAAAIGRGHHRTFRREDQGNRSSSQGERPFFIFSTPNAPVDNAVGSESVSYRNSVDDQVPSVSPRRPQTRQASGHRVGPSVASVDQQRISPRTSFASRSSQVSQETGEQSDLHSLSESLKSRLNTWSMRYKESISRNTRGWKERLFSRNTSMSDVGTEVRREVHAGLSRLMERLDARENVGTERATGTSNSSSRSKTNNVENHTIRTREV</sequence>
<comment type="catalytic activity">
    <reaction evidence="1">
        <text>S-ubiquitinyl-[E2 ubiquitin-conjugating enzyme]-L-cysteine + [acceptor protein]-L-lysine = [E2 ubiquitin-conjugating enzyme]-L-cysteine + N(6)-ubiquitinyl-[acceptor protein]-L-lysine.</text>
        <dbReference type="EC" id="2.3.2.27"/>
    </reaction>
</comment>
<keyword evidence="4" id="KW-0479">Metal-binding</keyword>
<feature type="compositionally biased region" description="Low complexity" evidence="9">
    <location>
        <begin position="323"/>
        <end position="336"/>
    </location>
</feature>
<gene>
    <name evidence="11" type="ORF">RND81_08G163300</name>
</gene>
<keyword evidence="5 8" id="KW-0863">Zinc-finger</keyword>
<evidence type="ECO:0000256" key="3">
    <source>
        <dbReference type="ARBA" id="ARBA00022679"/>
    </source>
</evidence>
<dbReference type="GO" id="GO:0061630">
    <property type="term" value="F:ubiquitin protein ligase activity"/>
    <property type="evidence" value="ECO:0007669"/>
    <property type="project" value="UniProtKB-EC"/>
</dbReference>
<dbReference type="EMBL" id="JBDFQZ010000008">
    <property type="protein sequence ID" value="KAK9699257.1"/>
    <property type="molecule type" value="Genomic_DNA"/>
</dbReference>
<dbReference type="GO" id="GO:0008270">
    <property type="term" value="F:zinc ion binding"/>
    <property type="evidence" value="ECO:0007669"/>
    <property type="project" value="UniProtKB-KW"/>
</dbReference>
<keyword evidence="12" id="KW-1185">Reference proteome</keyword>
<dbReference type="SUPFAM" id="SSF57850">
    <property type="entry name" value="RING/U-box"/>
    <property type="match status" value="1"/>
</dbReference>
<feature type="compositionally biased region" description="Polar residues" evidence="9">
    <location>
        <begin position="220"/>
        <end position="253"/>
    </location>
</feature>
<dbReference type="SMART" id="SM00184">
    <property type="entry name" value="RING"/>
    <property type="match status" value="1"/>
</dbReference>
<evidence type="ECO:0000313" key="12">
    <source>
        <dbReference type="Proteomes" id="UP001443914"/>
    </source>
</evidence>
<feature type="region of interest" description="Disordered" evidence="9">
    <location>
        <begin position="314"/>
        <end position="347"/>
    </location>
</feature>
<feature type="domain" description="RING-type" evidence="10">
    <location>
        <begin position="30"/>
        <end position="70"/>
    </location>
</feature>
<evidence type="ECO:0000256" key="5">
    <source>
        <dbReference type="ARBA" id="ARBA00022771"/>
    </source>
</evidence>
<comment type="caution">
    <text evidence="11">The sequence shown here is derived from an EMBL/GenBank/DDBJ whole genome shotgun (WGS) entry which is preliminary data.</text>
</comment>
<reference evidence="11 12" key="1">
    <citation type="submission" date="2024-03" db="EMBL/GenBank/DDBJ databases">
        <title>WGS assembly of Saponaria officinalis var. Norfolk2.</title>
        <authorList>
            <person name="Jenkins J."/>
            <person name="Shu S."/>
            <person name="Grimwood J."/>
            <person name="Barry K."/>
            <person name="Goodstein D."/>
            <person name="Schmutz J."/>
            <person name="Leebens-Mack J."/>
            <person name="Osbourn A."/>
        </authorList>
    </citation>
    <scope>NUCLEOTIDE SEQUENCE [LARGE SCALE GENOMIC DNA]</scope>
    <source>
        <strain evidence="12">cv. Norfolk2</strain>
        <strain evidence="11">JIC</strain>
        <tissue evidence="11">Leaf</tissue>
    </source>
</reference>
<dbReference type="InterPro" id="IPR013083">
    <property type="entry name" value="Znf_RING/FYVE/PHD"/>
</dbReference>
<dbReference type="PANTHER" id="PTHR46463:SF27">
    <property type="entry name" value="OS03G0788800 PROTEIN"/>
    <property type="match status" value="1"/>
</dbReference>
<evidence type="ECO:0000256" key="6">
    <source>
        <dbReference type="ARBA" id="ARBA00022786"/>
    </source>
</evidence>
<evidence type="ECO:0000256" key="1">
    <source>
        <dbReference type="ARBA" id="ARBA00000900"/>
    </source>
</evidence>